<evidence type="ECO:0000259" key="3">
    <source>
        <dbReference type="Pfam" id="PF22124"/>
    </source>
</evidence>
<dbReference type="Gene3D" id="1.50.10.10">
    <property type="match status" value="1"/>
</dbReference>
<proteinExistence type="predicted"/>
<dbReference type="AlphaFoldDB" id="A0A840P3W8"/>
<accession>A0A840P3W8</accession>
<dbReference type="Pfam" id="PF14498">
    <property type="entry name" value="Glyco_hyd_65N_2"/>
    <property type="match status" value="1"/>
</dbReference>
<evidence type="ECO:0000313" key="5">
    <source>
        <dbReference type="Proteomes" id="UP000578449"/>
    </source>
</evidence>
<dbReference type="PANTHER" id="PTHR31084">
    <property type="entry name" value="ALPHA-L-FUCOSIDASE 2"/>
    <property type="match status" value="1"/>
</dbReference>
<dbReference type="Pfam" id="PF21307">
    <property type="entry name" value="Glyco_hydro_95_C"/>
    <property type="match status" value="1"/>
</dbReference>
<name>A0A840P3W8_9ACTN</name>
<evidence type="ECO:0000313" key="4">
    <source>
        <dbReference type="EMBL" id="MBB5133679.1"/>
    </source>
</evidence>
<dbReference type="GO" id="GO:0005975">
    <property type="term" value="P:carbohydrate metabolic process"/>
    <property type="evidence" value="ECO:0007669"/>
    <property type="project" value="InterPro"/>
</dbReference>
<dbReference type="InterPro" id="IPR016518">
    <property type="entry name" value="Alpha-L-fucosidase"/>
</dbReference>
<dbReference type="SUPFAM" id="SSF48208">
    <property type="entry name" value="Six-hairpin glycosidases"/>
    <property type="match status" value="1"/>
</dbReference>
<dbReference type="InterPro" id="IPR054363">
    <property type="entry name" value="GH95_cat"/>
</dbReference>
<dbReference type="InterPro" id="IPR027414">
    <property type="entry name" value="GH95_N_dom"/>
</dbReference>
<evidence type="ECO:0000259" key="2">
    <source>
        <dbReference type="Pfam" id="PF21307"/>
    </source>
</evidence>
<dbReference type="Pfam" id="PF22124">
    <property type="entry name" value="Glyco_hydro_95_cat"/>
    <property type="match status" value="1"/>
</dbReference>
<feature type="domain" description="Glycosyl hydrolase family 95 N-terminal" evidence="1">
    <location>
        <begin position="5"/>
        <end position="258"/>
    </location>
</feature>
<dbReference type="Proteomes" id="UP000578449">
    <property type="component" value="Unassembled WGS sequence"/>
</dbReference>
<dbReference type="PANTHER" id="PTHR31084:SF0">
    <property type="entry name" value="ALPHA-L-FUCOSIDASE 2"/>
    <property type="match status" value="1"/>
</dbReference>
<gene>
    <name evidence="4" type="ORF">HNP84_003405</name>
</gene>
<comment type="caution">
    <text evidence="4">The sequence shown here is derived from an EMBL/GenBank/DDBJ whole genome shotgun (WGS) entry which is preliminary data.</text>
</comment>
<dbReference type="PIRSF" id="PIRSF007663">
    <property type="entry name" value="UCP007663"/>
    <property type="match status" value="1"/>
</dbReference>
<dbReference type="InterPro" id="IPR012341">
    <property type="entry name" value="6hp_glycosidase-like_sf"/>
</dbReference>
<dbReference type="RefSeq" id="WP_221336325.1">
    <property type="nucleotide sequence ID" value="NZ_BAABIX010000001.1"/>
</dbReference>
<dbReference type="EMBL" id="JACHGN010000006">
    <property type="protein sequence ID" value="MBB5133679.1"/>
    <property type="molecule type" value="Genomic_DNA"/>
</dbReference>
<keyword evidence="5" id="KW-1185">Reference proteome</keyword>
<organism evidence="4 5">
    <name type="scientific">Thermocatellispora tengchongensis</name>
    <dbReference type="NCBI Taxonomy" id="1073253"/>
    <lineage>
        <taxon>Bacteria</taxon>
        <taxon>Bacillati</taxon>
        <taxon>Actinomycetota</taxon>
        <taxon>Actinomycetes</taxon>
        <taxon>Streptosporangiales</taxon>
        <taxon>Streptosporangiaceae</taxon>
        <taxon>Thermocatellispora</taxon>
    </lineage>
</organism>
<feature type="domain" description="Glycosyl hydrolase family 95 catalytic" evidence="3">
    <location>
        <begin position="292"/>
        <end position="697"/>
    </location>
</feature>
<dbReference type="GO" id="GO:0004560">
    <property type="term" value="F:alpha-L-fucosidase activity"/>
    <property type="evidence" value="ECO:0007669"/>
    <property type="project" value="UniProtKB-EC"/>
</dbReference>
<dbReference type="EC" id="3.2.1.51" evidence="4"/>
<evidence type="ECO:0000259" key="1">
    <source>
        <dbReference type="Pfam" id="PF14498"/>
    </source>
</evidence>
<keyword evidence="4" id="KW-0326">Glycosidase</keyword>
<reference evidence="4 5" key="1">
    <citation type="submission" date="2020-08" db="EMBL/GenBank/DDBJ databases">
        <title>Genomic Encyclopedia of Type Strains, Phase IV (KMG-IV): sequencing the most valuable type-strain genomes for metagenomic binning, comparative biology and taxonomic classification.</title>
        <authorList>
            <person name="Goeker M."/>
        </authorList>
    </citation>
    <scope>NUCLEOTIDE SEQUENCE [LARGE SCALE GENOMIC DNA]</scope>
    <source>
        <strain evidence="4 5">DSM 45615</strain>
    </source>
</reference>
<protein>
    <submittedName>
        <fullName evidence="4">Alpha-L-fucosidase 2</fullName>
        <ecNumber evidence="4">3.2.1.51</ecNumber>
    </submittedName>
</protein>
<keyword evidence="4" id="KW-0378">Hydrolase</keyword>
<sequence length="780" mass="83962">MLSWPRPASSWSEAAPVGNGRLGAMVFGGARRARLQLNDATVWSGYPQGPARALEEVLATGAGPGRLAEARRALREGDHRRAEALLLSFEGRYGQEYLPYADLWLDLPEADGAAAFRGRTLNLDDGVAGEEIGLGGGRTVRRLTWASHPARAVCVAVAVRGGTTGMRVELTSPLRVVHREAGASGLALGVEIPVDGAPAHEPDVPEPLRYAAPAPGGHDPFGALAVRVATDGEVSITGDAWTVRGMTYALLVLASSTAAARFWTGREPLTREEHLRLAARDAESAAAAGAGELLRAHRRDLRALLGTTTLVIGDRRAGTYDVARDILAGPDDGLRATVMFQLGRYLLASASRPGAPPANLQGLWNQDLRPAWSSNYTLNINTQMNYWPAEPAGLPGCHEPLFELIDRLSRTGAEVARRLYGARGWVAHHNTDMWGWALPVGMGRGDPSWAIWMMGGVWLARHLWDHYDFGRDPVFLRERAWPVLRGCAEFCLDWLVEAPDGRLDTIPSTSPENLFLSHRREPESLTYSAALDMALIRDLFGTCLEAMRVLGLDDPIGARIAAALPRLRDPGVAPDGRLREWAEDHPEHDPHHRHLSHLAAVHPLGLIDPERTPGLAAAAARSLDARGPAAMGWSLAWKIALRARLRDGDAARELFLHATCPYDAGPASGGLLPNLFSTHPPFQIDGNHGLTAALLELVVQSHGGAIRLLPALPAAWPDGSADGVRCRGGWTAGLAWRDGTLTRATVRNDLPGPPRPVRVHHAGTTTDALVPSGEQIHLSP</sequence>
<dbReference type="InterPro" id="IPR049053">
    <property type="entry name" value="AFCA-like_C"/>
</dbReference>
<feature type="domain" description="Alpha fucosidase A-like C-terminal" evidence="2">
    <location>
        <begin position="700"/>
        <end position="749"/>
    </location>
</feature>
<dbReference type="InterPro" id="IPR008928">
    <property type="entry name" value="6-hairpin_glycosidase_sf"/>
</dbReference>